<reference evidence="2" key="1">
    <citation type="journal article" date="2019" name="Int. J. Syst. Evol. Microbiol.">
        <title>The Global Catalogue of Microorganisms (GCM) 10K type strain sequencing project: providing services to taxonomists for standard genome sequencing and annotation.</title>
        <authorList>
            <consortium name="The Broad Institute Genomics Platform"/>
            <consortium name="The Broad Institute Genome Sequencing Center for Infectious Disease"/>
            <person name="Wu L."/>
            <person name="Ma J."/>
        </authorList>
    </citation>
    <scope>NUCLEOTIDE SEQUENCE [LARGE SCALE GENOMIC DNA]</scope>
    <source>
        <strain evidence="2">JCM 13929</strain>
    </source>
</reference>
<proteinExistence type="predicted"/>
<gene>
    <name evidence="1" type="ORF">GCM10009733_092580</name>
</gene>
<protein>
    <recommendedName>
        <fullName evidence="3">Lipoprotein</fullName>
    </recommendedName>
</protein>
<evidence type="ECO:0000313" key="1">
    <source>
        <dbReference type="EMBL" id="GAA1681389.1"/>
    </source>
</evidence>
<dbReference type="RefSeq" id="WP_346113378.1">
    <property type="nucleotide sequence ID" value="NZ_BAAAMU010000124.1"/>
</dbReference>
<dbReference type="Proteomes" id="UP001500064">
    <property type="component" value="Unassembled WGS sequence"/>
</dbReference>
<dbReference type="PROSITE" id="PS51257">
    <property type="entry name" value="PROKAR_LIPOPROTEIN"/>
    <property type="match status" value="1"/>
</dbReference>
<comment type="caution">
    <text evidence="1">The sequence shown here is derived from an EMBL/GenBank/DDBJ whole genome shotgun (WGS) entry which is preliminary data.</text>
</comment>
<dbReference type="EMBL" id="BAAAMU010000124">
    <property type="protein sequence ID" value="GAA1681389.1"/>
    <property type="molecule type" value="Genomic_DNA"/>
</dbReference>
<organism evidence="1 2">
    <name type="scientific">Nonomuraea maheshkhaliensis</name>
    <dbReference type="NCBI Taxonomy" id="419590"/>
    <lineage>
        <taxon>Bacteria</taxon>
        <taxon>Bacillati</taxon>
        <taxon>Actinomycetota</taxon>
        <taxon>Actinomycetes</taxon>
        <taxon>Streptosporangiales</taxon>
        <taxon>Streptosporangiaceae</taxon>
        <taxon>Nonomuraea</taxon>
    </lineage>
</organism>
<keyword evidence="2" id="KW-1185">Reference proteome</keyword>
<evidence type="ECO:0000313" key="2">
    <source>
        <dbReference type="Proteomes" id="UP001500064"/>
    </source>
</evidence>
<evidence type="ECO:0008006" key="3">
    <source>
        <dbReference type="Google" id="ProtNLM"/>
    </source>
</evidence>
<accession>A0ABP4T2S9</accession>
<sequence>MDRLLRIVATLVMMTSVVSCSVLGIGCEKNAARDVEELKRIVLALLPVSVSSTMQEGNGCDSGDGGYLLFTADRETSIDGLEKSFLAKGWKEINLARDDISRTIVGGVTKLHNGRDVKVVIGLADDSSKVNIFVTYSG</sequence>
<name>A0ABP4T2S9_9ACTN</name>